<name>A0A0K8V5U4_BACLA</name>
<dbReference type="PROSITE" id="PS00134">
    <property type="entry name" value="TRYPSIN_HIS"/>
    <property type="match status" value="1"/>
</dbReference>
<keyword evidence="1" id="KW-1015">Disulfide bond</keyword>
<organism evidence="5">
    <name type="scientific">Bactrocera latifrons</name>
    <name type="common">Malaysian fruit fly</name>
    <name type="synonym">Chaetodacus latifrons</name>
    <dbReference type="NCBI Taxonomy" id="174628"/>
    <lineage>
        <taxon>Eukaryota</taxon>
        <taxon>Metazoa</taxon>
        <taxon>Ecdysozoa</taxon>
        <taxon>Arthropoda</taxon>
        <taxon>Hexapoda</taxon>
        <taxon>Insecta</taxon>
        <taxon>Pterygota</taxon>
        <taxon>Neoptera</taxon>
        <taxon>Endopterygota</taxon>
        <taxon>Diptera</taxon>
        <taxon>Brachycera</taxon>
        <taxon>Muscomorpha</taxon>
        <taxon>Tephritoidea</taxon>
        <taxon>Tephritidae</taxon>
        <taxon>Bactrocera</taxon>
        <taxon>Bactrocera</taxon>
    </lineage>
</organism>
<dbReference type="InterPro" id="IPR001314">
    <property type="entry name" value="Peptidase_S1A"/>
</dbReference>
<keyword evidence="2" id="KW-0720">Serine protease</keyword>
<dbReference type="InterPro" id="IPR043504">
    <property type="entry name" value="Peptidase_S1_PA_chymotrypsin"/>
</dbReference>
<dbReference type="Gene3D" id="2.40.10.10">
    <property type="entry name" value="Trypsin-like serine proteases"/>
    <property type="match status" value="1"/>
</dbReference>
<proteinExistence type="predicted"/>
<evidence type="ECO:0000256" key="1">
    <source>
        <dbReference type="ARBA" id="ARBA00023157"/>
    </source>
</evidence>
<evidence type="ECO:0000256" key="2">
    <source>
        <dbReference type="RuleBase" id="RU363034"/>
    </source>
</evidence>
<dbReference type="PANTHER" id="PTHR24260">
    <property type="match status" value="1"/>
</dbReference>
<protein>
    <submittedName>
        <fullName evidence="5">Serine protease snake</fullName>
    </submittedName>
</protein>
<dbReference type="InterPro" id="IPR033116">
    <property type="entry name" value="TRYPSIN_SER"/>
</dbReference>
<accession>A0A0K8V5U4</accession>
<keyword evidence="2" id="KW-0378">Hydrolase</keyword>
<sequence length="374" mass="41088">MWRTLCAVALLVSCICENSLAQDALRSIHFPVENHDGSCFVDAAKKVRGICKNLAECGSALRRWKNQNIRPQTCYFNKFEHIVCCEIERSPILEPILYMKPMQVKRRSEVECESHQGNKFYITIVRGQAAAVNEFPYMAAVGWVSNTDRSSAFFYCAGVLISPNFVLTAAHCAGLGGQSPTVVRIGGTNLTDPQTPNIAIKRIIVHPGYRSGSSYNDIALLELAQGTSQKPACLWTRYDVPHNNVTALGYGHTQFAGANSNVLQKAVLFLVPSDVCQRYYMPDENILQQGLANTQICAGDQENRRDTCQGDSGGPLILKVDRDITYSYVVGITSFGQACGGAPPSIYSRVSAYIDWIEDIVWPIAQLSGFGVNG</sequence>
<evidence type="ECO:0000313" key="5">
    <source>
        <dbReference type="EMBL" id="JAI34289.1"/>
    </source>
</evidence>
<dbReference type="PROSITE" id="PS50240">
    <property type="entry name" value="TRYPSIN_DOM"/>
    <property type="match status" value="1"/>
</dbReference>
<dbReference type="GO" id="GO:0006508">
    <property type="term" value="P:proteolysis"/>
    <property type="evidence" value="ECO:0007669"/>
    <property type="project" value="UniProtKB-KW"/>
</dbReference>
<dbReference type="PROSITE" id="PS00135">
    <property type="entry name" value="TRYPSIN_SER"/>
    <property type="match status" value="1"/>
</dbReference>
<feature type="chain" id="PRO_5005521750" evidence="3">
    <location>
        <begin position="22"/>
        <end position="374"/>
    </location>
</feature>
<dbReference type="AlphaFoldDB" id="A0A0K8V5U4"/>
<reference evidence="5" key="1">
    <citation type="submission" date="2015-06" db="EMBL/GenBank/DDBJ databases">
        <authorList>
            <person name="Hoefler B.C."/>
            <person name="Straight P.D."/>
        </authorList>
    </citation>
    <scope>NUCLEOTIDE SEQUENCE</scope>
</reference>
<feature type="domain" description="Peptidase S1" evidence="4">
    <location>
        <begin position="124"/>
        <end position="362"/>
    </location>
</feature>
<dbReference type="SUPFAM" id="SSF50494">
    <property type="entry name" value="Trypsin-like serine proteases"/>
    <property type="match status" value="1"/>
</dbReference>
<dbReference type="InterPro" id="IPR009003">
    <property type="entry name" value="Peptidase_S1_PA"/>
</dbReference>
<dbReference type="PRINTS" id="PR00722">
    <property type="entry name" value="CHYMOTRYPSIN"/>
</dbReference>
<keyword evidence="2 5" id="KW-0645">Protease</keyword>
<dbReference type="PANTHER" id="PTHR24260:SF135">
    <property type="entry name" value="CLIP DOMAIN-CONTAINING SERINE PROTEASE-RELATED"/>
    <property type="match status" value="1"/>
</dbReference>
<dbReference type="InterPro" id="IPR001254">
    <property type="entry name" value="Trypsin_dom"/>
</dbReference>
<feature type="signal peptide" evidence="3">
    <location>
        <begin position="1"/>
        <end position="21"/>
    </location>
</feature>
<dbReference type="InterPro" id="IPR018114">
    <property type="entry name" value="TRYPSIN_HIS"/>
</dbReference>
<gene>
    <name evidence="5" type="primary">snk_36</name>
    <name evidence="5" type="ORF">c12_g1_i1</name>
</gene>
<evidence type="ECO:0000256" key="3">
    <source>
        <dbReference type="SAM" id="SignalP"/>
    </source>
</evidence>
<dbReference type="EMBL" id="GDHF01018025">
    <property type="protein sequence ID" value="JAI34289.1"/>
    <property type="molecule type" value="Transcribed_RNA"/>
</dbReference>
<evidence type="ECO:0000259" key="4">
    <source>
        <dbReference type="PROSITE" id="PS50240"/>
    </source>
</evidence>
<dbReference type="Pfam" id="PF00089">
    <property type="entry name" value="Trypsin"/>
    <property type="match status" value="1"/>
</dbReference>
<dbReference type="SMART" id="SM00020">
    <property type="entry name" value="Tryp_SPc"/>
    <property type="match status" value="1"/>
</dbReference>
<dbReference type="GO" id="GO:0004252">
    <property type="term" value="F:serine-type endopeptidase activity"/>
    <property type="evidence" value="ECO:0007669"/>
    <property type="project" value="InterPro"/>
</dbReference>
<dbReference type="CDD" id="cd00190">
    <property type="entry name" value="Tryp_SPc"/>
    <property type="match status" value="1"/>
</dbReference>
<dbReference type="InterPro" id="IPR051333">
    <property type="entry name" value="CLIP_Serine_Protease"/>
</dbReference>
<dbReference type="OrthoDB" id="10004439at2759"/>
<keyword evidence="3" id="KW-0732">Signal</keyword>